<evidence type="ECO:0000313" key="1">
    <source>
        <dbReference type="EMBL" id="DAF93496.1"/>
    </source>
</evidence>
<accession>A0A8S5UG99</accession>
<sequence length="204" mass="23738">MASKDFGGLVLLRPEPHIVTFRFASPDMEARFKFRPSGARRGREQIQHDLRDFWRNEVLTPAMRFCWRAQQPEYQIEGNLPDQFWKSAQLACQSAIRECWVYFDGGFVTVQMAIFAHPIDLLARKDMQKLTGAIEAAIGTELSQLERELISYKDTPDVAPDKYEVWRERVYRDIQRGLMDDFFSDGVLLIQPRTEAHILGKEPE</sequence>
<name>A0A8S5UG99_9CAUD</name>
<protein>
    <submittedName>
        <fullName evidence="1">Uncharacterized protein</fullName>
    </submittedName>
</protein>
<organism evidence="1">
    <name type="scientific">Myoviridae sp. ctshb19</name>
    <dbReference type="NCBI Taxonomy" id="2825194"/>
    <lineage>
        <taxon>Viruses</taxon>
        <taxon>Duplodnaviria</taxon>
        <taxon>Heunggongvirae</taxon>
        <taxon>Uroviricota</taxon>
        <taxon>Caudoviricetes</taxon>
    </lineage>
</organism>
<dbReference type="EMBL" id="BK016086">
    <property type="protein sequence ID" value="DAF93496.1"/>
    <property type="molecule type" value="Genomic_DNA"/>
</dbReference>
<reference evidence="1" key="1">
    <citation type="journal article" date="2021" name="Proc. Natl. Acad. Sci. U.S.A.">
        <title>A Catalog of Tens of Thousands of Viruses from Human Metagenomes Reveals Hidden Associations with Chronic Diseases.</title>
        <authorList>
            <person name="Tisza M.J."/>
            <person name="Buck C.B."/>
        </authorList>
    </citation>
    <scope>NUCLEOTIDE SEQUENCE</scope>
    <source>
        <strain evidence="1">Ctshb19</strain>
    </source>
</reference>
<proteinExistence type="predicted"/>